<name>A0ABM8BQ63_9CREN</name>
<keyword evidence="2" id="KW-1185">Reference proteome</keyword>
<proteinExistence type="predicted"/>
<protein>
    <recommendedName>
        <fullName evidence="3">Transcriptional regulator</fullName>
    </recommendedName>
</protein>
<sequence length="322" mass="38333">MKEIVAEKYIKLCFICYSWGFCMVNCNINELSEETRRLHYEVLYRIFKAWLVGETIRLDDIRRELGVNTSRYDKVLDRMELCEDLKWIRCRRGSQGRNRVKCEPTIAGLLALLENREYRAKLKDLIDELKIRGELPPDLFGTLAYLEDIISIIESGITIDIMRMILGIVRTYFLTSSINEGLIKYIISHLDRGWWLMGDAVGKYDKWTIDYFNHLRKKGKLSREFMENYVYSLVRNTLEEIGRSSIDDKLLGELDLKWLWWALRITSDLTEEIIEYFVFKSKRFMRRTLDCLYKMLYKYDYSCVTNSQSSNAQLNPNLEELR</sequence>
<reference evidence="2" key="1">
    <citation type="submission" date="2022-09" db="EMBL/GenBank/DDBJ databases">
        <title>Complete genome sequence of Vulcanisaeta souniana.</title>
        <authorList>
            <person name="Kato S."/>
            <person name="Itoh T."/>
            <person name="Ohkuma M."/>
        </authorList>
    </citation>
    <scope>NUCLEOTIDE SEQUENCE [LARGE SCALE GENOMIC DNA]</scope>
    <source>
        <strain evidence="2">JCM 11219</strain>
    </source>
</reference>
<dbReference type="Proteomes" id="UP001060771">
    <property type="component" value="Chromosome"/>
</dbReference>
<evidence type="ECO:0000313" key="2">
    <source>
        <dbReference type="Proteomes" id="UP001060771"/>
    </source>
</evidence>
<dbReference type="EMBL" id="AP026830">
    <property type="protein sequence ID" value="BDR93188.1"/>
    <property type="molecule type" value="Genomic_DNA"/>
</dbReference>
<gene>
    <name evidence="1" type="ORF">Vsou_22810</name>
</gene>
<evidence type="ECO:0000313" key="1">
    <source>
        <dbReference type="EMBL" id="BDR93188.1"/>
    </source>
</evidence>
<organism evidence="1 2">
    <name type="scientific">Vulcanisaeta souniana JCM 11219</name>
    <dbReference type="NCBI Taxonomy" id="1293586"/>
    <lineage>
        <taxon>Archaea</taxon>
        <taxon>Thermoproteota</taxon>
        <taxon>Thermoprotei</taxon>
        <taxon>Thermoproteales</taxon>
        <taxon>Thermoproteaceae</taxon>
        <taxon>Vulcanisaeta</taxon>
    </lineage>
</organism>
<accession>A0ABM8BQ63</accession>
<evidence type="ECO:0008006" key="3">
    <source>
        <dbReference type="Google" id="ProtNLM"/>
    </source>
</evidence>